<dbReference type="Gene3D" id="3.40.50.1390">
    <property type="entry name" value="Resolvase, N-terminal catalytic domain"/>
    <property type="match status" value="1"/>
</dbReference>
<evidence type="ECO:0000256" key="1">
    <source>
        <dbReference type="ARBA" id="ARBA00023125"/>
    </source>
</evidence>
<dbReference type="SUPFAM" id="SSF53041">
    <property type="entry name" value="Resolvase-like"/>
    <property type="match status" value="1"/>
</dbReference>
<dbReference type="Pfam" id="PF00239">
    <property type="entry name" value="Resolvase"/>
    <property type="match status" value="1"/>
</dbReference>
<dbReference type="PANTHER" id="PTHR30461">
    <property type="entry name" value="DNA-INVERTASE FROM LAMBDOID PROPHAGE"/>
    <property type="match status" value="1"/>
</dbReference>
<feature type="domain" description="Resolvase/invertase-type recombinase catalytic" evidence="3">
    <location>
        <begin position="3"/>
        <end position="163"/>
    </location>
</feature>
<name>A0A0S2KDS6_9GAMM</name>
<dbReference type="OrthoDB" id="9786476at2"/>
<dbReference type="InterPro" id="IPR038109">
    <property type="entry name" value="DNA_bind_recomb_sf"/>
</dbReference>
<dbReference type="GO" id="GO:0000150">
    <property type="term" value="F:DNA strand exchange activity"/>
    <property type="evidence" value="ECO:0007669"/>
    <property type="project" value="InterPro"/>
</dbReference>
<keyword evidence="1" id="KW-0238">DNA-binding</keyword>
<dbReference type="RefSeq" id="WP_058021906.1">
    <property type="nucleotide sequence ID" value="NZ_CP013189.1"/>
</dbReference>
<dbReference type="InterPro" id="IPR006119">
    <property type="entry name" value="Resolv_N"/>
</dbReference>
<protein>
    <recommendedName>
        <fullName evidence="3">Resolvase/invertase-type recombinase catalytic domain-containing protein</fullName>
    </recommendedName>
</protein>
<evidence type="ECO:0000313" key="5">
    <source>
        <dbReference type="Proteomes" id="UP000065641"/>
    </source>
</evidence>
<organism evidence="4 5">
    <name type="scientific">Pseudohongiella spirulinae</name>
    <dbReference type="NCBI Taxonomy" id="1249552"/>
    <lineage>
        <taxon>Bacteria</taxon>
        <taxon>Pseudomonadati</taxon>
        <taxon>Pseudomonadota</taxon>
        <taxon>Gammaproteobacteria</taxon>
        <taxon>Pseudomonadales</taxon>
        <taxon>Pseudohongiellaceae</taxon>
        <taxon>Pseudohongiella</taxon>
    </lineage>
</organism>
<dbReference type="GO" id="GO:0003677">
    <property type="term" value="F:DNA binding"/>
    <property type="evidence" value="ECO:0007669"/>
    <property type="project" value="UniProtKB-KW"/>
</dbReference>
<dbReference type="PANTHER" id="PTHR30461:SF2">
    <property type="entry name" value="SERINE RECOMBINASE PINE-RELATED"/>
    <property type="match status" value="1"/>
</dbReference>
<accession>A0A0S2KDS6</accession>
<dbReference type="InterPro" id="IPR036162">
    <property type="entry name" value="Resolvase-like_N_sf"/>
</dbReference>
<evidence type="ECO:0000313" key="4">
    <source>
        <dbReference type="EMBL" id="ALO46471.1"/>
    </source>
</evidence>
<reference evidence="4 5" key="1">
    <citation type="submission" date="2015-11" db="EMBL/GenBank/DDBJ databases">
        <authorList>
            <person name="Zhang Y."/>
            <person name="Guo Z."/>
        </authorList>
    </citation>
    <scope>NUCLEOTIDE SEQUENCE [LARGE SCALE GENOMIC DNA]</scope>
    <source>
        <strain evidence="4 5">KCTC 32221</strain>
    </source>
</reference>
<dbReference type="SMART" id="SM00857">
    <property type="entry name" value="Resolvase"/>
    <property type="match status" value="1"/>
</dbReference>
<evidence type="ECO:0000259" key="3">
    <source>
        <dbReference type="SMART" id="SM00857"/>
    </source>
</evidence>
<keyword evidence="2" id="KW-0233">DNA recombination</keyword>
<sequence>MKIYAYQRLSAFEQDSDPDLPMGFSDPAELAQIINYCEAQGWAEPIWIRESSRDWRAGFSQRLAAGYTGDGWRPAPGSDVVVHSLQRLVNGAQDLLLTLDWLREHDVCLHVVEFNAELSQTRTLIRTRVDSDVMLASLARVEMRRGAERMRKVKHEQRNKGRFLGGTKPFGYMVHSNGKLVENPLEQRVLKQIRQLRSQGHSLRVIARKVSTPVAPISFKTVQRVLQRDERDGQPTQQGVKR</sequence>
<dbReference type="Gene3D" id="3.90.1750.20">
    <property type="entry name" value="Putative Large Serine Recombinase, Chain B, Domain 2"/>
    <property type="match status" value="1"/>
</dbReference>
<dbReference type="EMBL" id="CP013189">
    <property type="protein sequence ID" value="ALO46471.1"/>
    <property type="molecule type" value="Genomic_DNA"/>
</dbReference>
<dbReference type="KEGG" id="pspi:PS2015_1822"/>
<evidence type="ECO:0000256" key="2">
    <source>
        <dbReference type="ARBA" id="ARBA00023172"/>
    </source>
</evidence>
<keyword evidence="5" id="KW-1185">Reference proteome</keyword>
<dbReference type="Proteomes" id="UP000065641">
    <property type="component" value="Chromosome"/>
</dbReference>
<gene>
    <name evidence="4" type="ORF">PS2015_1822</name>
</gene>
<dbReference type="InterPro" id="IPR050639">
    <property type="entry name" value="SSR_resolvase"/>
</dbReference>
<dbReference type="AlphaFoldDB" id="A0A0S2KDS6"/>
<proteinExistence type="predicted"/>
<dbReference type="STRING" id="1249552.PS2015_1822"/>